<evidence type="ECO:0000256" key="5">
    <source>
        <dbReference type="RuleBase" id="RU003968"/>
    </source>
</evidence>
<proteinExistence type="inferred from homology"/>
<gene>
    <name evidence="8" type="ORF">IBL26_03970</name>
</gene>
<evidence type="ECO:0000313" key="9">
    <source>
        <dbReference type="Proteomes" id="UP000626026"/>
    </source>
</evidence>
<dbReference type="PROSITE" id="PS00624">
    <property type="entry name" value="GMC_OXRED_2"/>
    <property type="match status" value="1"/>
</dbReference>
<accession>A0ABR7RHX9</accession>
<dbReference type="InterPro" id="IPR000172">
    <property type="entry name" value="GMC_OxRdtase_N"/>
</dbReference>
<dbReference type="PIRSF" id="PIRSF000137">
    <property type="entry name" value="Alcohol_oxidase"/>
    <property type="match status" value="1"/>
</dbReference>
<comment type="caution">
    <text evidence="8">The sequence shown here is derived from an EMBL/GenBank/DDBJ whole genome shotgun (WGS) entry which is preliminary data.</text>
</comment>
<dbReference type="InterPro" id="IPR036188">
    <property type="entry name" value="FAD/NAD-bd_sf"/>
</dbReference>
<dbReference type="RefSeq" id="WP_187783157.1">
    <property type="nucleotide sequence ID" value="NZ_JACTVA010000004.1"/>
</dbReference>
<dbReference type="PROSITE" id="PS00623">
    <property type="entry name" value="GMC_OXRED_1"/>
    <property type="match status" value="1"/>
</dbReference>
<dbReference type="Gene3D" id="3.50.50.60">
    <property type="entry name" value="FAD/NAD(P)-binding domain"/>
    <property type="match status" value="1"/>
</dbReference>
<evidence type="ECO:0000256" key="4">
    <source>
        <dbReference type="ARBA" id="ARBA00022827"/>
    </source>
</evidence>
<evidence type="ECO:0000313" key="8">
    <source>
        <dbReference type="EMBL" id="MBC9205983.1"/>
    </source>
</evidence>
<evidence type="ECO:0000259" key="7">
    <source>
        <dbReference type="PROSITE" id="PS00624"/>
    </source>
</evidence>
<organism evidence="8 9">
    <name type="scientific">Teichococcus aerophilus</name>
    <dbReference type="NCBI Taxonomy" id="1224513"/>
    <lineage>
        <taxon>Bacteria</taxon>
        <taxon>Pseudomonadati</taxon>
        <taxon>Pseudomonadota</taxon>
        <taxon>Alphaproteobacteria</taxon>
        <taxon>Acetobacterales</taxon>
        <taxon>Roseomonadaceae</taxon>
        <taxon>Roseomonas</taxon>
    </lineage>
</organism>
<evidence type="ECO:0000256" key="2">
    <source>
        <dbReference type="ARBA" id="ARBA00010790"/>
    </source>
</evidence>
<reference evidence="8 9" key="1">
    <citation type="journal article" date="2013" name="Int. J. Syst. Evol. Microbiol.">
        <title>Roseomonas aerophila sp. nov., isolated from air.</title>
        <authorList>
            <person name="Kim S.J."/>
            <person name="Weon H.Y."/>
            <person name="Ahn J.H."/>
            <person name="Hong S.B."/>
            <person name="Seok S.J."/>
            <person name="Whang K.S."/>
            <person name="Kwon S.W."/>
        </authorList>
    </citation>
    <scope>NUCLEOTIDE SEQUENCE [LARGE SCALE GENOMIC DNA]</scope>
    <source>
        <strain evidence="8 9">NBRC 108923</strain>
    </source>
</reference>
<evidence type="ECO:0000256" key="3">
    <source>
        <dbReference type="ARBA" id="ARBA00022630"/>
    </source>
</evidence>
<keyword evidence="4 5" id="KW-0274">FAD</keyword>
<protein>
    <submittedName>
        <fullName evidence="8">GMC family oxidoreductase N-terminal domain-containing protein</fullName>
    </submittedName>
</protein>
<dbReference type="SUPFAM" id="SSF51905">
    <property type="entry name" value="FAD/NAD(P)-binding domain"/>
    <property type="match status" value="1"/>
</dbReference>
<dbReference type="PANTHER" id="PTHR11552">
    <property type="entry name" value="GLUCOSE-METHANOL-CHOLINE GMC OXIDOREDUCTASE"/>
    <property type="match status" value="1"/>
</dbReference>
<dbReference type="Proteomes" id="UP000626026">
    <property type="component" value="Unassembled WGS sequence"/>
</dbReference>
<dbReference type="PANTHER" id="PTHR11552:SF147">
    <property type="entry name" value="CHOLINE DEHYDROGENASE, MITOCHONDRIAL"/>
    <property type="match status" value="1"/>
</dbReference>
<comment type="cofactor">
    <cofactor evidence="1">
        <name>FAD</name>
        <dbReference type="ChEBI" id="CHEBI:57692"/>
    </cofactor>
</comment>
<keyword evidence="3 5" id="KW-0285">Flavoprotein</keyword>
<dbReference type="Pfam" id="PF00732">
    <property type="entry name" value="GMC_oxred_N"/>
    <property type="match status" value="1"/>
</dbReference>
<dbReference type="Pfam" id="PF05199">
    <property type="entry name" value="GMC_oxred_C"/>
    <property type="match status" value="1"/>
</dbReference>
<dbReference type="InterPro" id="IPR012132">
    <property type="entry name" value="GMC_OxRdtase"/>
</dbReference>
<sequence length="592" mass="63099">MTEQPSLAADAARFDVVILGGGSAGCVLAARLSEEASRSVLLVEAGQDLRPGEMPADIASPYPGRAYFNTDWTWPGLRVGMGKDPSNTGDATIRPYEQARILGGGSSINGIGANRGSPHDYAEWAAEGATGWGWADVLPYFRKLEHDLELGAETDLHGQDGPLPIQRVPRARHTPFARQVEAELGRQGHASREDQNGRWEDGVFPITVNLDREGRRTSTATVYLTTSVRARPNLTLWTGTEAERVLFQGRRAVGARLRRDGRVIDVAAGLVIVSNGALHSPALLLRSGVGPGRALQQLGIPVVAAREGVGRNLLEHPSIGVSAFIRPDTRLPGGEHYHIQSILRWSSGLEGTPPGDMHLAVNTRSGWHAVGHRIATLFNWVNKSYSQGSVTLASPDPGVRPAVDFRMLSDERDLVRLAQAFRLAAGVLRAPAMAGVVLEAFPSTYSAQVKKLLQPSWQNGVLTALAGPVMDRVPMVRSRILAMAQEGNAPLDVLCQDEEALRLHLRRHVGGVWHPCGTCRLGAADDPMAVCDPDGRVIGVEGLMVCDASVMPTIPCANLNVPVIMIAEKMADGVRAAGRAAAGGPVAGATAA</sequence>
<comment type="similarity">
    <text evidence="2 5">Belongs to the GMC oxidoreductase family.</text>
</comment>
<feature type="domain" description="Glucose-methanol-choline oxidoreductase N-terminal" evidence="6">
    <location>
        <begin position="99"/>
        <end position="122"/>
    </location>
</feature>
<dbReference type="SUPFAM" id="SSF54373">
    <property type="entry name" value="FAD-linked reductases, C-terminal domain"/>
    <property type="match status" value="1"/>
</dbReference>
<evidence type="ECO:0000256" key="1">
    <source>
        <dbReference type="ARBA" id="ARBA00001974"/>
    </source>
</evidence>
<dbReference type="InterPro" id="IPR007867">
    <property type="entry name" value="GMC_OxRtase_C"/>
</dbReference>
<dbReference type="Gene3D" id="3.30.410.40">
    <property type="match status" value="1"/>
</dbReference>
<feature type="domain" description="Glucose-methanol-choline oxidoreductase N-terminal" evidence="7">
    <location>
        <begin position="276"/>
        <end position="290"/>
    </location>
</feature>
<name>A0ABR7RHX9_9PROT</name>
<keyword evidence="9" id="KW-1185">Reference proteome</keyword>
<evidence type="ECO:0000259" key="6">
    <source>
        <dbReference type="PROSITE" id="PS00623"/>
    </source>
</evidence>
<dbReference type="EMBL" id="JACTVA010000004">
    <property type="protein sequence ID" value="MBC9205983.1"/>
    <property type="molecule type" value="Genomic_DNA"/>
</dbReference>